<evidence type="ECO:0000256" key="1">
    <source>
        <dbReference type="ARBA" id="ARBA00004141"/>
    </source>
</evidence>
<keyword evidence="6" id="KW-0479">Metal-binding</keyword>
<dbReference type="KEGG" id="dsf:UWK_00327"/>
<dbReference type="GO" id="GO:0008519">
    <property type="term" value="F:ammonium channel activity"/>
    <property type="evidence" value="ECO:0007669"/>
    <property type="project" value="InterPro"/>
</dbReference>
<evidence type="ECO:0000256" key="8">
    <source>
        <dbReference type="ARBA" id="ARBA00023177"/>
    </source>
</evidence>
<dbReference type="PANTHER" id="PTHR11730">
    <property type="entry name" value="AMMONIUM TRANSPORTER"/>
    <property type="match status" value="1"/>
</dbReference>
<feature type="transmembrane region" description="Helical" evidence="9">
    <location>
        <begin position="283"/>
        <end position="304"/>
    </location>
</feature>
<feature type="transmembrane region" description="Helical" evidence="9">
    <location>
        <begin position="243"/>
        <end position="263"/>
    </location>
</feature>
<accession>M1P5F0</accession>
<dbReference type="SUPFAM" id="SSF111352">
    <property type="entry name" value="Ammonium transporter"/>
    <property type="match status" value="1"/>
</dbReference>
<keyword evidence="5 9" id="KW-1133">Transmembrane helix</keyword>
<keyword evidence="10" id="KW-0732">Signal</keyword>
<keyword evidence="6" id="KW-0411">Iron-sulfur</keyword>
<feature type="transmembrane region" description="Helical" evidence="9">
    <location>
        <begin position="339"/>
        <end position="358"/>
    </location>
</feature>
<evidence type="ECO:0000256" key="4">
    <source>
        <dbReference type="ARBA" id="ARBA00022692"/>
    </source>
</evidence>
<evidence type="ECO:0000256" key="10">
    <source>
        <dbReference type="SAM" id="SignalP"/>
    </source>
</evidence>
<gene>
    <name evidence="12" type="ordered locus">UWK_00327</name>
</gene>
<keyword evidence="4 9" id="KW-0812">Transmembrane</keyword>
<feature type="transmembrane region" description="Helical" evidence="9">
    <location>
        <begin position="398"/>
        <end position="418"/>
    </location>
</feature>
<dbReference type="InterPro" id="IPR029020">
    <property type="entry name" value="Ammonium/urea_transptr"/>
</dbReference>
<feature type="transmembrane region" description="Helical" evidence="9">
    <location>
        <begin position="173"/>
        <end position="193"/>
    </location>
</feature>
<keyword evidence="3 9" id="KW-0813">Transport</keyword>
<proteinExistence type="inferred from homology"/>
<protein>
    <recommendedName>
        <fullName evidence="9">Ammonium transporter</fullName>
    </recommendedName>
</protein>
<evidence type="ECO:0000256" key="9">
    <source>
        <dbReference type="RuleBase" id="RU362002"/>
    </source>
</evidence>
<evidence type="ECO:0000259" key="11">
    <source>
        <dbReference type="Pfam" id="PF00909"/>
    </source>
</evidence>
<reference evidence="13" key="1">
    <citation type="journal article" date="2013" name="Stand. Genomic Sci.">
        <title>Complete genome sequence of Desulfocapsa sulfexigens, a marine deltaproteobacterium specialized in disproportionating inorganic sulfur compounds.</title>
        <authorList>
            <person name="Finster K.W."/>
            <person name="Kjeldsen K.U."/>
            <person name="Kube M."/>
            <person name="Reinhardt R."/>
            <person name="Mussmann M."/>
            <person name="Amann R."/>
            <person name="Schreiber L."/>
        </authorList>
    </citation>
    <scope>NUCLEOTIDE SEQUENCE [LARGE SCALE GENOMIC DNA]</scope>
    <source>
        <strain evidence="13">DSM 10523 / SB164P1</strain>
    </source>
</reference>
<dbReference type="eggNOG" id="COG0004">
    <property type="taxonomic scope" value="Bacteria"/>
</dbReference>
<feature type="signal peptide" evidence="10">
    <location>
        <begin position="1"/>
        <end position="30"/>
    </location>
</feature>
<feature type="transmembrane region" description="Helical" evidence="9">
    <location>
        <begin position="90"/>
        <end position="108"/>
    </location>
</feature>
<dbReference type="PANTHER" id="PTHR11730:SF62">
    <property type="entry name" value="AMMONIUM TRANSPORTER SLL1017-RELATED"/>
    <property type="match status" value="1"/>
</dbReference>
<dbReference type="InterPro" id="IPR001905">
    <property type="entry name" value="Ammonium_transpt"/>
</dbReference>
<evidence type="ECO:0000256" key="7">
    <source>
        <dbReference type="ARBA" id="ARBA00023136"/>
    </source>
</evidence>
<evidence type="ECO:0000256" key="5">
    <source>
        <dbReference type="ARBA" id="ARBA00022989"/>
    </source>
</evidence>
<dbReference type="NCBIfam" id="TIGR03644">
    <property type="entry name" value="marine_trans_1"/>
    <property type="match status" value="1"/>
</dbReference>
<feature type="domain" description="Ammonium transporter AmtB-like" evidence="11">
    <location>
        <begin position="55"/>
        <end position="445"/>
    </location>
</feature>
<feature type="transmembrane region" description="Helical" evidence="9">
    <location>
        <begin position="213"/>
        <end position="231"/>
    </location>
</feature>
<dbReference type="InterPro" id="IPR019879">
    <property type="entry name" value="Ammonium_transptr_marine"/>
</dbReference>
<keyword evidence="13" id="KW-1185">Reference proteome</keyword>
<keyword evidence="8 9" id="KW-0924">Ammonia transport</keyword>
<dbReference type="PATRIC" id="fig|1167006.5.peg.369"/>
<dbReference type="GO" id="GO:0005886">
    <property type="term" value="C:plasma membrane"/>
    <property type="evidence" value="ECO:0007669"/>
    <property type="project" value="UniProtKB-SubCell"/>
</dbReference>
<evidence type="ECO:0000313" key="12">
    <source>
        <dbReference type="EMBL" id="AGF76912.1"/>
    </source>
</evidence>
<feature type="transmembrane region" description="Helical" evidence="9">
    <location>
        <begin position="316"/>
        <end position="333"/>
    </location>
</feature>
<dbReference type="STRING" id="1167006.UWK_00327"/>
<keyword evidence="6" id="KW-0408">Iron</keyword>
<evidence type="ECO:0000256" key="6">
    <source>
        <dbReference type="ARBA" id="ARBA00023014"/>
    </source>
</evidence>
<comment type="subcellular location">
    <subcellularLocation>
        <location evidence="9">Cell membrane</location>
        <topology evidence="9">Multi-pass membrane protein</topology>
    </subcellularLocation>
    <subcellularLocation>
        <location evidence="1">Membrane</location>
        <topology evidence="1">Multi-pass membrane protein</topology>
    </subcellularLocation>
</comment>
<dbReference type="InterPro" id="IPR006311">
    <property type="entry name" value="TAT_signal"/>
</dbReference>
<feature type="chain" id="PRO_5004016653" description="Ammonium transporter" evidence="10">
    <location>
        <begin position="31"/>
        <end position="451"/>
    </location>
</feature>
<dbReference type="NCBIfam" id="TIGR00836">
    <property type="entry name" value="amt"/>
    <property type="match status" value="1"/>
</dbReference>
<dbReference type="PROSITE" id="PS51318">
    <property type="entry name" value="TAT"/>
    <property type="match status" value="1"/>
</dbReference>
<organism evidence="12 13">
    <name type="scientific">Desulfocapsa sulfexigens (strain DSM 10523 / SB164P1)</name>
    <dbReference type="NCBI Taxonomy" id="1167006"/>
    <lineage>
        <taxon>Bacteria</taxon>
        <taxon>Pseudomonadati</taxon>
        <taxon>Thermodesulfobacteriota</taxon>
        <taxon>Desulfobulbia</taxon>
        <taxon>Desulfobulbales</taxon>
        <taxon>Desulfocapsaceae</taxon>
        <taxon>Desulfocapsa</taxon>
    </lineage>
</organism>
<evidence type="ECO:0000256" key="3">
    <source>
        <dbReference type="ARBA" id="ARBA00022448"/>
    </source>
</evidence>
<sequence length="451" mass="47176">MKNSVTMTRKTFWGGVAVLSGLALAGPAIAEEAAAASSVADNLIQLAYSVDTFYFLMSGALVMWMAAGFAMLEAGLVRGKNTVEILTKNVALYAIACLMYLIVGYNIMYGDAVNSFIPGLSFFLGPDNGVDEVLKSGGETYYSNMSDFFFQVVFVATAMSIVSGAVAERMKLWTFLAFAVVMTGFIYPVSGYWKWGGGFLDALGFLDFAGSGLVHLCGASAALAGVLVLGARKGKYSGGKINAIPGCNLPLATLGTFILWLGWFGFNGGSELKISNIVEANAVSMVFVNTNTAAAGGLVAALLLSRLWFGKADLTMALNGALAGLVAITAEPLTPTPGIATMVGVIGGLLVVPAIIFIDKAKVDDPVGAISVHGVVGTWGLIAVAFTNPDGSLIKQLIGIGTIFGWTFGTSLVVWLVLKAVMGVRVSEEEEMEGVDIAECGLDAYPEFTRD</sequence>
<feature type="transmembrane region" description="Helical" evidence="9">
    <location>
        <begin position="367"/>
        <end position="386"/>
    </location>
</feature>
<dbReference type="AlphaFoldDB" id="M1P5F0"/>
<feature type="transmembrane region" description="Helical" evidence="9">
    <location>
        <begin position="148"/>
        <end position="166"/>
    </location>
</feature>
<dbReference type="GO" id="GO:0097272">
    <property type="term" value="P:ammonium homeostasis"/>
    <property type="evidence" value="ECO:0007669"/>
    <property type="project" value="TreeGrafter"/>
</dbReference>
<dbReference type="InterPro" id="IPR024041">
    <property type="entry name" value="NH4_transpt_AmtB-like_dom"/>
</dbReference>
<dbReference type="RefSeq" id="WP_015402610.1">
    <property type="nucleotide sequence ID" value="NC_020304.1"/>
</dbReference>
<keyword evidence="7 9" id="KW-0472">Membrane</keyword>
<dbReference type="GO" id="GO:0051536">
    <property type="term" value="F:iron-sulfur cluster binding"/>
    <property type="evidence" value="ECO:0007669"/>
    <property type="project" value="UniProtKB-KW"/>
</dbReference>
<comment type="similarity">
    <text evidence="2 9">Belongs to the ammonia transporter channel (TC 1.A.11.2) family.</text>
</comment>
<name>M1P5F0_DESSD</name>
<dbReference type="InterPro" id="IPR018047">
    <property type="entry name" value="Ammonium_transpt_CS"/>
</dbReference>
<dbReference type="PROSITE" id="PS01219">
    <property type="entry name" value="AMMONIUM_TRANSP"/>
    <property type="match status" value="1"/>
</dbReference>
<feature type="transmembrane region" description="Helical" evidence="9">
    <location>
        <begin position="54"/>
        <end position="78"/>
    </location>
</feature>
<dbReference type="Pfam" id="PF00909">
    <property type="entry name" value="Ammonium_transp"/>
    <property type="match status" value="1"/>
</dbReference>
<evidence type="ECO:0000313" key="13">
    <source>
        <dbReference type="Proteomes" id="UP000011721"/>
    </source>
</evidence>
<dbReference type="Proteomes" id="UP000011721">
    <property type="component" value="Chromosome"/>
</dbReference>
<dbReference type="EMBL" id="CP003985">
    <property type="protein sequence ID" value="AGF76912.1"/>
    <property type="molecule type" value="Genomic_DNA"/>
</dbReference>
<evidence type="ECO:0000256" key="2">
    <source>
        <dbReference type="ARBA" id="ARBA00005887"/>
    </source>
</evidence>
<dbReference type="Gene3D" id="1.10.3430.10">
    <property type="entry name" value="Ammonium transporter AmtB like domains"/>
    <property type="match status" value="1"/>
</dbReference>
<dbReference type="HOGENOM" id="CLU_000445_33_1_7"/>